<feature type="domain" description="PhoU" evidence="8">
    <location>
        <begin position="17"/>
        <end position="104"/>
    </location>
</feature>
<organism evidence="9 10">
    <name type="scientific">Jeotgalibaca dankookensis</name>
    <dbReference type="NCBI Taxonomy" id="708126"/>
    <lineage>
        <taxon>Bacteria</taxon>
        <taxon>Bacillati</taxon>
        <taxon>Bacillota</taxon>
        <taxon>Bacilli</taxon>
        <taxon>Lactobacillales</taxon>
        <taxon>Carnobacteriaceae</taxon>
        <taxon>Jeotgalibaca</taxon>
    </lineage>
</organism>
<comment type="similarity">
    <text evidence="2 7">Belongs to the PhoU family.</text>
</comment>
<dbReference type="RefSeq" id="WP_062468207.1">
    <property type="nucleotide sequence ID" value="NZ_BBYN01000006.1"/>
</dbReference>
<evidence type="ECO:0000256" key="4">
    <source>
        <dbReference type="ARBA" id="ARBA00022448"/>
    </source>
</evidence>
<sequence length="219" mass="25150">MRRIYDDELKTMHAQFTKMGLMVNQNILRAVESFINHDKDDAKKAKESDHAINNIEVEIEEMCFRLIALQQPVSSDLRSIITVMKASSDLERMGDHAVSIARSVIRAREQRSKRIPLVEEKIAQQANIVKRMVEEVMDAYVKVEAEEAYRIAKIDDEVDDLFSKINELCLKEMIQDPDVIQGGTDYIAVSRNLERMGDYVTNICERIVYLKTGVLAELN</sequence>
<proteinExistence type="inferred from homology"/>
<dbReference type="GO" id="GO:0045936">
    <property type="term" value="P:negative regulation of phosphate metabolic process"/>
    <property type="evidence" value="ECO:0007669"/>
    <property type="project" value="InterPro"/>
</dbReference>
<feature type="domain" description="PhoU" evidence="8">
    <location>
        <begin position="124"/>
        <end position="207"/>
    </location>
</feature>
<keyword evidence="10" id="KW-1185">Reference proteome</keyword>
<dbReference type="KEGG" id="jda:BW727_100018"/>
<comment type="subcellular location">
    <subcellularLocation>
        <location evidence="1 7">Cytoplasm</location>
    </subcellularLocation>
</comment>
<comment type="function">
    <text evidence="7">Plays a role in the regulation of phosphate uptake.</text>
</comment>
<dbReference type="FunFam" id="1.20.58.220:FF:000004">
    <property type="entry name" value="Phosphate-specific transport system accessory protein PhoU"/>
    <property type="match status" value="1"/>
</dbReference>
<dbReference type="Pfam" id="PF01895">
    <property type="entry name" value="PhoU"/>
    <property type="match status" value="2"/>
</dbReference>
<evidence type="ECO:0000256" key="7">
    <source>
        <dbReference type="PIRNR" id="PIRNR003107"/>
    </source>
</evidence>
<evidence type="ECO:0000313" key="10">
    <source>
        <dbReference type="Proteomes" id="UP000188993"/>
    </source>
</evidence>
<accession>A0A1S6ILK8</accession>
<evidence type="ECO:0000256" key="5">
    <source>
        <dbReference type="ARBA" id="ARBA00022490"/>
    </source>
</evidence>
<dbReference type="STRING" id="708126.BW727_100018"/>
<dbReference type="PANTHER" id="PTHR42930">
    <property type="entry name" value="PHOSPHATE-SPECIFIC TRANSPORT SYSTEM ACCESSORY PROTEIN PHOU"/>
    <property type="match status" value="1"/>
</dbReference>
<dbReference type="Gene3D" id="1.20.58.220">
    <property type="entry name" value="Phosphate transport system protein phou homolog 2, domain 2"/>
    <property type="match status" value="1"/>
</dbReference>
<evidence type="ECO:0000256" key="1">
    <source>
        <dbReference type="ARBA" id="ARBA00004496"/>
    </source>
</evidence>
<dbReference type="InterPro" id="IPR028366">
    <property type="entry name" value="PhoU"/>
</dbReference>
<dbReference type="InterPro" id="IPR026022">
    <property type="entry name" value="PhoU_dom"/>
</dbReference>
<evidence type="ECO:0000256" key="6">
    <source>
        <dbReference type="ARBA" id="ARBA00022592"/>
    </source>
</evidence>
<dbReference type="PIRSF" id="PIRSF003107">
    <property type="entry name" value="PhoU"/>
    <property type="match status" value="1"/>
</dbReference>
<evidence type="ECO:0000256" key="2">
    <source>
        <dbReference type="ARBA" id="ARBA00008107"/>
    </source>
</evidence>
<dbReference type="GO" id="GO:0030643">
    <property type="term" value="P:intracellular phosphate ion homeostasis"/>
    <property type="evidence" value="ECO:0007669"/>
    <property type="project" value="InterPro"/>
</dbReference>
<dbReference type="OrthoDB" id="9814256at2"/>
<dbReference type="PANTHER" id="PTHR42930:SF3">
    <property type="entry name" value="PHOSPHATE-SPECIFIC TRANSPORT SYSTEM ACCESSORY PROTEIN PHOU"/>
    <property type="match status" value="1"/>
</dbReference>
<dbReference type="EMBL" id="CP019728">
    <property type="protein sequence ID" value="AQS52428.1"/>
    <property type="molecule type" value="Genomic_DNA"/>
</dbReference>
<dbReference type="Proteomes" id="UP000188993">
    <property type="component" value="Chromosome"/>
</dbReference>
<dbReference type="AlphaFoldDB" id="A0A1S6ILK8"/>
<protein>
    <recommendedName>
        <fullName evidence="7">Phosphate-specific transport system accessory protein PhoU</fullName>
    </recommendedName>
</protein>
<evidence type="ECO:0000313" key="9">
    <source>
        <dbReference type="EMBL" id="AQS52428.1"/>
    </source>
</evidence>
<dbReference type="NCBIfam" id="TIGR02135">
    <property type="entry name" value="phoU_full"/>
    <property type="match status" value="1"/>
</dbReference>
<keyword evidence="4 7" id="KW-0813">Transport</keyword>
<evidence type="ECO:0000259" key="8">
    <source>
        <dbReference type="Pfam" id="PF01895"/>
    </source>
</evidence>
<keyword evidence="6 7" id="KW-0592">Phosphate transport</keyword>
<dbReference type="GO" id="GO:0005737">
    <property type="term" value="C:cytoplasm"/>
    <property type="evidence" value="ECO:0007669"/>
    <property type="project" value="UniProtKB-SubCell"/>
</dbReference>
<comment type="subunit">
    <text evidence="3 7">Homodimer.</text>
</comment>
<gene>
    <name evidence="9" type="ORF">BW727_100018</name>
</gene>
<evidence type="ECO:0000256" key="3">
    <source>
        <dbReference type="ARBA" id="ARBA00011738"/>
    </source>
</evidence>
<reference evidence="9 10" key="1">
    <citation type="journal article" date="2014" name="Int. J. Syst. Evol. Microbiol.">
        <title>Jeotgalibaca dankookensis gen. nov., sp. nov., a member of the family Carnobacteriaceae, isolated from seujeot (Korean traditional food).</title>
        <authorList>
            <person name="Lee D.G."/>
            <person name="Trujillo M.E."/>
            <person name="Kang H."/>
            <person name="Ahn T.Y."/>
        </authorList>
    </citation>
    <scope>NUCLEOTIDE SEQUENCE [LARGE SCALE GENOMIC DNA]</scope>
    <source>
        <strain evidence="9 10">EX-07</strain>
    </source>
</reference>
<keyword evidence="5 7" id="KW-0963">Cytoplasm</keyword>
<name>A0A1S6ILK8_9LACT</name>
<dbReference type="InterPro" id="IPR038078">
    <property type="entry name" value="PhoU-like_sf"/>
</dbReference>
<dbReference type="SUPFAM" id="SSF109755">
    <property type="entry name" value="PhoU-like"/>
    <property type="match status" value="1"/>
</dbReference>
<dbReference type="GO" id="GO:0006817">
    <property type="term" value="P:phosphate ion transport"/>
    <property type="evidence" value="ECO:0007669"/>
    <property type="project" value="UniProtKB-KW"/>
</dbReference>